<evidence type="ECO:0000313" key="13">
    <source>
        <dbReference type="EMBL" id="GGA84173.1"/>
    </source>
</evidence>
<dbReference type="InterPro" id="IPR037185">
    <property type="entry name" value="EmrE-like"/>
</dbReference>
<keyword evidence="6 11" id="KW-0812">Transmembrane</keyword>
<evidence type="ECO:0000256" key="10">
    <source>
        <dbReference type="ARBA" id="ARBA00023136"/>
    </source>
</evidence>
<evidence type="ECO:0000256" key="6">
    <source>
        <dbReference type="ARBA" id="ARBA00022692"/>
    </source>
</evidence>
<evidence type="ECO:0000256" key="4">
    <source>
        <dbReference type="ARBA" id="ARBA00022519"/>
    </source>
</evidence>
<dbReference type="PANTHER" id="PTHR30561:SF9">
    <property type="entry name" value="4-AMINO-4-DEOXY-L-ARABINOSE-PHOSPHOUNDECAPRENOL FLIPPASE SUBUNIT ARNF-RELATED"/>
    <property type="match status" value="1"/>
</dbReference>
<evidence type="ECO:0000256" key="9">
    <source>
        <dbReference type="ARBA" id="ARBA00023098"/>
    </source>
</evidence>
<evidence type="ECO:0000256" key="11">
    <source>
        <dbReference type="SAM" id="Phobius"/>
    </source>
</evidence>
<keyword evidence="8 11" id="KW-1133">Transmembrane helix</keyword>
<keyword evidence="7" id="KW-0448">Lipopolysaccharide biosynthesis</keyword>
<evidence type="ECO:0000256" key="3">
    <source>
        <dbReference type="ARBA" id="ARBA00022516"/>
    </source>
</evidence>
<keyword evidence="10 11" id="KW-0472">Membrane</keyword>
<comment type="subcellular location">
    <subcellularLocation>
        <location evidence="1">Cell membrane</location>
        <topology evidence="1">Multi-pass membrane protein</topology>
    </subcellularLocation>
</comment>
<feature type="transmembrane region" description="Helical" evidence="11">
    <location>
        <begin position="79"/>
        <end position="98"/>
    </location>
</feature>
<dbReference type="GO" id="GO:0009103">
    <property type="term" value="P:lipopolysaccharide biosynthetic process"/>
    <property type="evidence" value="ECO:0007669"/>
    <property type="project" value="UniProtKB-KW"/>
</dbReference>
<keyword evidence="2" id="KW-1003">Cell membrane</keyword>
<protein>
    <submittedName>
        <fullName evidence="13">Transporter</fullName>
    </submittedName>
</protein>
<dbReference type="OrthoDB" id="6058674at2"/>
<evidence type="ECO:0000256" key="5">
    <source>
        <dbReference type="ARBA" id="ARBA00022556"/>
    </source>
</evidence>
<keyword evidence="14" id="KW-1185">Reference proteome</keyword>
<dbReference type="InterPro" id="IPR000390">
    <property type="entry name" value="Small_drug/metabolite_transptr"/>
</dbReference>
<dbReference type="Gene3D" id="1.10.3730.20">
    <property type="match status" value="1"/>
</dbReference>
<keyword evidence="9" id="KW-0443">Lipid metabolism</keyword>
<evidence type="ECO:0000259" key="12">
    <source>
        <dbReference type="Pfam" id="PF00892"/>
    </source>
</evidence>
<dbReference type="SUPFAM" id="SSF103481">
    <property type="entry name" value="Multidrug resistance efflux transporter EmrE"/>
    <property type="match status" value="1"/>
</dbReference>
<evidence type="ECO:0000256" key="1">
    <source>
        <dbReference type="ARBA" id="ARBA00004651"/>
    </source>
</evidence>
<evidence type="ECO:0000256" key="7">
    <source>
        <dbReference type="ARBA" id="ARBA00022985"/>
    </source>
</evidence>
<evidence type="ECO:0000256" key="8">
    <source>
        <dbReference type="ARBA" id="ARBA00022989"/>
    </source>
</evidence>
<dbReference type="AlphaFoldDB" id="A0A8J2U7M7"/>
<proteinExistence type="predicted"/>
<dbReference type="GO" id="GO:0022857">
    <property type="term" value="F:transmembrane transporter activity"/>
    <property type="evidence" value="ECO:0007669"/>
    <property type="project" value="InterPro"/>
</dbReference>
<dbReference type="GO" id="GO:0009245">
    <property type="term" value="P:lipid A biosynthetic process"/>
    <property type="evidence" value="ECO:0007669"/>
    <property type="project" value="UniProtKB-KW"/>
</dbReference>
<feature type="transmembrane region" description="Helical" evidence="11">
    <location>
        <begin position="43"/>
        <end position="67"/>
    </location>
</feature>
<keyword evidence="5" id="KW-0441">Lipid A biosynthesis</keyword>
<dbReference type="Pfam" id="PF00892">
    <property type="entry name" value="EamA"/>
    <property type="match status" value="1"/>
</dbReference>
<dbReference type="PANTHER" id="PTHR30561">
    <property type="entry name" value="SMR FAMILY PROTON-DEPENDENT DRUG EFFLUX TRANSPORTER SUGE"/>
    <property type="match status" value="1"/>
</dbReference>
<evidence type="ECO:0000313" key="14">
    <source>
        <dbReference type="Proteomes" id="UP000619743"/>
    </source>
</evidence>
<keyword evidence="4" id="KW-0997">Cell inner membrane</keyword>
<organism evidence="13 14">
    <name type="scientific">Neiella marina</name>
    <dbReference type="NCBI Taxonomy" id="508461"/>
    <lineage>
        <taxon>Bacteria</taxon>
        <taxon>Pseudomonadati</taxon>
        <taxon>Pseudomonadota</taxon>
        <taxon>Gammaproteobacteria</taxon>
        <taxon>Alteromonadales</taxon>
        <taxon>Echinimonadaceae</taxon>
        <taxon>Neiella</taxon>
    </lineage>
</organism>
<dbReference type="GO" id="GO:0005886">
    <property type="term" value="C:plasma membrane"/>
    <property type="evidence" value="ECO:0007669"/>
    <property type="project" value="UniProtKB-SubCell"/>
</dbReference>
<feature type="domain" description="EamA" evidence="12">
    <location>
        <begin position="33"/>
        <end position="120"/>
    </location>
</feature>
<dbReference type="RefSeq" id="WP_087506682.1">
    <property type="nucleotide sequence ID" value="NZ_BMDX01000016.1"/>
</dbReference>
<sequence>MTYLTFGLILFSVFLSVVAQIFLKSGMSNKATLDAFGNGFISGIVAVSMNLWVVFGMMAYVASAGVWLMVLSKVEVSRAYPFVGLGFIGTMLFGFWFLNEPLTLNKVIGTLCICTGVYFIAK</sequence>
<dbReference type="InterPro" id="IPR000620">
    <property type="entry name" value="EamA_dom"/>
</dbReference>
<name>A0A8J2U7M7_9GAMM</name>
<accession>A0A8J2U7M7</accession>
<evidence type="ECO:0000256" key="2">
    <source>
        <dbReference type="ARBA" id="ARBA00022475"/>
    </source>
</evidence>
<dbReference type="EMBL" id="BMDX01000016">
    <property type="protein sequence ID" value="GGA84173.1"/>
    <property type="molecule type" value="Genomic_DNA"/>
</dbReference>
<gene>
    <name evidence="13" type="ORF">GCM10011369_27740</name>
</gene>
<reference evidence="14" key="1">
    <citation type="journal article" date="2019" name="Int. J. Syst. Evol. Microbiol.">
        <title>The Global Catalogue of Microorganisms (GCM) 10K type strain sequencing project: providing services to taxonomists for standard genome sequencing and annotation.</title>
        <authorList>
            <consortium name="The Broad Institute Genomics Platform"/>
            <consortium name="The Broad Institute Genome Sequencing Center for Infectious Disease"/>
            <person name="Wu L."/>
            <person name="Ma J."/>
        </authorList>
    </citation>
    <scope>NUCLEOTIDE SEQUENCE [LARGE SCALE GENOMIC DNA]</scope>
    <source>
        <strain evidence="14">CGMCC 1.10130</strain>
    </source>
</reference>
<keyword evidence="3" id="KW-0444">Lipid biosynthesis</keyword>
<comment type="caution">
    <text evidence="13">The sequence shown here is derived from an EMBL/GenBank/DDBJ whole genome shotgun (WGS) entry which is preliminary data.</text>
</comment>
<dbReference type="Proteomes" id="UP000619743">
    <property type="component" value="Unassembled WGS sequence"/>
</dbReference>